<evidence type="ECO:0000313" key="1">
    <source>
        <dbReference type="EMBL" id="OGN10530.1"/>
    </source>
</evidence>
<dbReference type="AlphaFoldDB" id="A0A1F8FDA2"/>
<evidence type="ECO:0000313" key="2">
    <source>
        <dbReference type="Proteomes" id="UP000177167"/>
    </source>
</evidence>
<sequence length="219" mass="24886">MFFPNCKKAVFVGAHTDDEMIVAGTLRKLVKLGIEVNLLVVSYAPIPGLNKAETIAVVRPEFLNAMEHIGIAGKNVHVIGLDPRTMPDHQNEIRQTVYDFVEREKPDLAFILSNQDDHQDHAILGKICEAVMKNRVPAVIRCHYPWDFINPGRRNFFVRLSADEFETKLAVIRAYKSQHFRYDYENLFTAIVQANGLATKNKLAEAFEIAYLISGQEEE</sequence>
<dbReference type="Proteomes" id="UP000177167">
    <property type="component" value="Unassembled WGS sequence"/>
</dbReference>
<dbReference type="Pfam" id="PF02585">
    <property type="entry name" value="PIG-L"/>
    <property type="match status" value="1"/>
</dbReference>
<accession>A0A1F8FDA2</accession>
<dbReference type="InterPro" id="IPR024078">
    <property type="entry name" value="LmbE-like_dom_sf"/>
</dbReference>
<name>A0A1F8FDA2_9BACT</name>
<dbReference type="PANTHER" id="PTHR12993">
    <property type="entry name" value="N-ACETYLGLUCOSAMINYL-PHOSPHATIDYLINOSITOL DE-N-ACETYLASE-RELATED"/>
    <property type="match status" value="1"/>
</dbReference>
<evidence type="ECO:0008006" key="3">
    <source>
        <dbReference type="Google" id="ProtNLM"/>
    </source>
</evidence>
<dbReference type="Gene3D" id="3.40.50.10320">
    <property type="entry name" value="LmbE-like"/>
    <property type="match status" value="1"/>
</dbReference>
<organism evidence="1 2">
    <name type="scientific">Candidatus Yanofskybacteria bacterium RIFCSPHIGHO2_02_FULL_41_11</name>
    <dbReference type="NCBI Taxonomy" id="1802675"/>
    <lineage>
        <taxon>Bacteria</taxon>
        <taxon>Candidatus Yanofskyibacteriota</taxon>
    </lineage>
</organism>
<dbReference type="SUPFAM" id="SSF102588">
    <property type="entry name" value="LmbE-like"/>
    <property type="match status" value="1"/>
</dbReference>
<gene>
    <name evidence="1" type="ORF">A3J46_00730</name>
</gene>
<dbReference type="PANTHER" id="PTHR12993:SF11">
    <property type="entry name" value="N-ACETYLGLUCOSAMINYL-PHOSPHATIDYLINOSITOL DE-N-ACETYLASE"/>
    <property type="match status" value="1"/>
</dbReference>
<dbReference type="GO" id="GO:0016811">
    <property type="term" value="F:hydrolase activity, acting on carbon-nitrogen (but not peptide) bonds, in linear amides"/>
    <property type="evidence" value="ECO:0007669"/>
    <property type="project" value="TreeGrafter"/>
</dbReference>
<comment type="caution">
    <text evidence="1">The sequence shown here is derived from an EMBL/GenBank/DDBJ whole genome shotgun (WGS) entry which is preliminary data.</text>
</comment>
<protein>
    <recommendedName>
        <fullName evidence="3">GlcNAc-PI de-N-acetylase</fullName>
    </recommendedName>
</protein>
<dbReference type="InterPro" id="IPR003737">
    <property type="entry name" value="GlcNAc_PI_deacetylase-related"/>
</dbReference>
<reference evidence="1 2" key="1">
    <citation type="journal article" date="2016" name="Nat. Commun.">
        <title>Thousands of microbial genomes shed light on interconnected biogeochemical processes in an aquifer system.</title>
        <authorList>
            <person name="Anantharaman K."/>
            <person name="Brown C.T."/>
            <person name="Hug L.A."/>
            <person name="Sharon I."/>
            <person name="Castelle C.J."/>
            <person name="Probst A.J."/>
            <person name="Thomas B.C."/>
            <person name="Singh A."/>
            <person name="Wilkins M.J."/>
            <person name="Karaoz U."/>
            <person name="Brodie E.L."/>
            <person name="Williams K.H."/>
            <person name="Hubbard S.S."/>
            <person name="Banfield J.F."/>
        </authorList>
    </citation>
    <scope>NUCLEOTIDE SEQUENCE [LARGE SCALE GENOMIC DNA]</scope>
</reference>
<dbReference type="EMBL" id="MGJP01000004">
    <property type="protein sequence ID" value="OGN10530.1"/>
    <property type="molecule type" value="Genomic_DNA"/>
</dbReference>
<proteinExistence type="predicted"/>